<dbReference type="Gene3D" id="2.40.50.90">
    <property type="match status" value="1"/>
</dbReference>
<dbReference type="PATRIC" id="fig|1346791.3.peg.1513"/>
<evidence type="ECO:0000259" key="1">
    <source>
        <dbReference type="PROSITE" id="PS50830"/>
    </source>
</evidence>
<dbReference type="SMART" id="SM00318">
    <property type="entry name" value="SNc"/>
    <property type="match status" value="1"/>
</dbReference>
<sequence>MLCIGLLVGWYGPDWRDRLEGGSGSAGAAAMHSASSDTLSARFGLCHSGGGANCVVDGDTFWFRGEKVRIADIDTPETHGPRCAAEGALGARATERLHVLLNAGPFSLESIDRETDRYGRTLRVVTRGGQSIGGMLVAEGLARDWDGSRHPWC</sequence>
<dbReference type="EMBL" id="AUWY01000058">
    <property type="protein sequence ID" value="EQB32749.1"/>
    <property type="molecule type" value="Genomic_DNA"/>
</dbReference>
<organism evidence="2 3">
    <name type="scientific">Sphingobium ummariense RL-3</name>
    <dbReference type="NCBI Taxonomy" id="1346791"/>
    <lineage>
        <taxon>Bacteria</taxon>
        <taxon>Pseudomonadati</taxon>
        <taxon>Pseudomonadota</taxon>
        <taxon>Alphaproteobacteria</taxon>
        <taxon>Sphingomonadales</taxon>
        <taxon>Sphingomonadaceae</taxon>
        <taxon>Sphingobium</taxon>
    </lineage>
</organism>
<dbReference type="SUPFAM" id="SSF50199">
    <property type="entry name" value="Staphylococcal nuclease"/>
    <property type="match status" value="1"/>
</dbReference>
<name>T0K7Y9_9SPHN</name>
<dbReference type="OrthoDB" id="7469880at2"/>
<evidence type="ECO:0000313" key="2">
    <source>
        <dbReference type="EMBL" id="EQB32749.1"/>
    </source>
</evidence>
<comment type="caution">
    <text evidence="2">The sequence shown here is derived from an EMBL/GenBank/DDBJ whole genome shotgun (WGS) entry which is preliminary data.</text>
</comment>
<reference evidence="2 3" key="1">
    <citation type="journal article" date="2013" name="Genome Announc.">
        <title>Draft Genome Sequence of Sphingobium ummariense Strain RL-3, a Hexachlorocyclohexane-Degrading Bacterium.</title>
        <authorList>
            <person name="Kohli P."/>
            <person name="Dua A."/>
            <person name="Sangwan N."/>
            <person name="Oldach P."/>
            <person name="Khurana J.P."/>
            <person name="Lal R."/>
        </authorList>
    </citation>
    <scope>NUCLEOTIDE SEQUENCE [LARGE SCALE GENOMIC DNA]</scope>
    <source>
        <strain evidence="2 3">RL-3</strain>
    </source>
</reference>
<accession>T0K7Y9</accession>
<protein>
    <recommendedName>
        <fullName evidence="1">TNase-like domain-containing protein</fullName>
    </recommendedName>
</protein>
<dbReference type="AlphaFoldDB" id="T0K7Y9"/>
<dbReference type="InterPro" id="IPR016071">
    <property type="entry name" value="Staphylococal_nuclease_OB-fold"/>
</dbReference>
<dbReference type="InterPro" id="IPR035437">
    <property type="entry name" value="SNase_OB-fold_sf"/>
</dbReference>
<dbReference type="STRING" id="1346791.M529_07885"/>
<dbReference type="PROSITE" id="PS50830">
    <property type="entry name" value="TNASE_3"/>
    <property type="match status" value="1"/>
</dbReference>
<dbReference type="eggNOG" id="COG1525">
    <property type="taxonomic scope" value="Bacteria"/>
</dbReference>
<keyword evidence="3" id="KW-1185">Reference proteome</keyword>
<dbReference type="Proteomes" id="UP000015523">
    <property type="component" value="Unassembled WGS sequence"/>
</dbReference>
<feature type="domain" description="TNase-like" evidence="1">
    <location>
        <begin position="55"/>
        <end position="143"/>
    </location>
</feature>
<proteinExistence type="predicted"/>
<evidence type="ECO:0000313" key="3">
    <source>
        <dbReference type="Proteomes" id="UP000015523"/>
    </source>
</evidence>
<dbReference type="Pfam" id="PF00565">
    <property type="entry name" value="SNase"/>
    <property type="match status" value="1"/>
</dbReference>
<gene>
    <name evidence="2" type="ORF">M529_07885</name>
</gene>